<dbReference type="Proteomes" id="UP001500657">
    <property type="component" value="Unassembled WGS sequence"/>
</dbReference>
<feature type="chain" id="PRO_5045119397" description="DUF4124 domain-containing protein" evidence="1">
    <location>
        <begin position="21"/>
        <end position="188"/>
    </location>
</feature>
<dbReference type="Pfam" id="PF13511">
    <property type="entry name" value="DUF4124"/>
    <property type="match status" value="1"/>
</dbReference>
<accession>A0ABP3E3R3</accession>
<evidence type="ECO:0000259" key="2">
    <source>
        <dbReference type="Pfam" id="PF13511"/>
    </source>
</evidence>
<dbReference type="EMBL" id="BAAAFO010000002">
    <property type="protein sequence ID" value="GAA0251708.1"/>
    <property type="molecule type" value="Genomic_DNA"/>
</dbReference>
<protein>
    <recommendedName>
        <fullName evidence="2">DUF4124 domain-containing protein</fullName>
    </recommendedName>
</protein>
<comment type="caution">
    <text evidence="3">The sequence shown here is derived from an EMBL/GenBank/DDBJ whole genome shotgun (WGS) entry which is preliminary data.</text>
</comment>
<name>A0ABP3E3R3_9GAMM</name>
<keyword evidence="4" id="KW-1185">Reference proteome</keyword>
<keyword evidence="1" id="KW-0732">Signal</keyword>
<gene>
    <name evidence="3" type="ORF">GCM10009126_16370</name>
</gene>
<feature type="signal peptide" evidence="1">
    <location>
        <begin position="1"/>
        <end position="20"/>
    </location>
</feature>
<proteinExistence type="predicted"/>
<evidence type="ECO:0000256" key="1">
    <source>
        <dbReference type="SAM" id="SignalP"/>
    </source>
</evidence>
<sequence length="188" mass="19600">MLPTMRLPFALLVAALPVMAPAQTAIHRCIGASGNPVFTDQPCATMQASPVRASPSPEDAPPAAPPMLCAATRDDLRQGVVDAFAQQDANRLAGLMLWNGYGRGAAIADIQALANLVRQPLLGIEFPGDPAPANSTGAPYPDAAVPATATPAASMLVLDVADRTGSGSRQWHFDLVHRAGCLWLRNAD</sequence>
<evidence type="ECO:0000313" key="3">
    <source>
        <dbReference type="EMBL" id="GAA0251708.1"/>
    </source>
</evidence>
<feature type="domain" description="DUF4124" evidence="2">
    <location>
        <begin position="13"/>
        <end position="66"/>
    </location>
</feature>
<dbReference type="InterPro" id="IPR025392">
    <property type="entry name" value="DUF4124"/>
</dbReference>
<reference evidence="4" key="1">
    <citation type="journal article" date="2019" name="Int. J. Syst. Evol. Microbiol.">
        <title>The Global Catalogue of Microorganisms (GCM) 10K type strain sequencing project: providing services to taxonomists for standard genome sequencing and annotation.</title>
        <authorList>
            <consortium name="The Broad Institute Genomics Platform"/>
            <consortium name="The Broad Institute Genome Sequencing Center for Infectious Disease"/>
            <person name="Wu L."/>
            <person name="Ma J."/>
        </authorList>
    </citation>
    <scope>NUCLEOTIDE SEQUENCE [LARGE SCALE GENOMIC DNA]</scope>
    <source>
        <strain evidence="4">JCM 16242</strain>
    </source>
</reference>
<evidence type="ECO:0000313" key="4">
    <source>
        <dbReference type="Proteomes" id="UP001500657"/>
    </source>
</evidence>
<organism evidence="3 4">
    <name type="scientific">Rhodanobacter caeni</name>
    <dbReference type="NCBI Taxonomy" id="657654"/>
    <lineage>
        <taxon>Bacteria</taxon>
        <taxon>Pseudomonadati</taxon>
        <taxon>Pseudomonadota</taxon>
        <taxon>Gammaproteobacteria</taxon>
        <taxon>Lysobacterales</taxon>
        <taxon>Rhodanobacteraceae</taxon>
        <taxon>Rhodanobacter</taxon>
    </lineage>
</organism>